<dbReference type="Proteomes" id="UP000217736">
    <property type="component" value="Chromosome"/>
</dbReference>
<accession>A0A1Z4EKQ8</accession>
<dbReference type="AlphaFoldDB" id="A0A1Z4EKQ8"/>
<dbReference type="KEGG" id="mshg:MSG_03438"/>
<dbReference type="EMBL" id="AP018164">
    <property type="protein sequence ID" value="BAX93573.1"/>
    <property type="molecule type" value="Genomic_DNA"/>
</dbReference>
<dbReference type="OrthoDB" id="68195at2"/>
<sequence>MYNGVTALRPACGAIGDDPRLAAAAQRHANDMLRNGLNGHVGSDGSSPRARITEAGYRAHANGEIVFWSTGSAATANSILDMWMGSPPHRAIILNCAFNSVGFATASDGVRMTAVGDFAS</sequence>
<protein>
    <submittedName>
        <fullName evidence="1">Uncharacterized protein</fullName>
    </submittedName>
</protein>
<keyword evidence="2" id="KW-1185">Reference proteome</keyword>
<proteinExistence type="predicted"/>
<evidence type="ECO:0000313" key="1">
    <source>
        <dbReference type="EMBL" id="BAX93573.1"/>
    </source>
</evidence>
<dbReference type="PANTHER" id="PTHR31157:SF1">
    <property type="entry name" value="SCP DOMAIN-CONTAINING PROTEIN"/>
    <property type="match status" value="1"/>
</dbReference>
<reference evidence="2" key="1">
    <citation type="submission" date="2017-06" db="EMBL/GenBank/DDBJ databases">
        <title>Complete Genome Sequence of Mycobacterium shigaense.</title>
        <authorList>
            <person name="Fukano H."/>
            <person name="Yoshida M."/>
            <person name="Kazumi Y."/>
            <person name="Ogura Y."/>
            <person name="Mitarai S."/>
            <person name="Hayashi T."/>
            <person name="Hoshino Y."/>
        </authorList>
    </citation>
    <scope>NUCLEOTIDE SEQUENCE [LARGE SCALE GENOMIC DNA]</scope>
    <source>
        <strain evidence="2">UN-152</strain>
    </source>
</reference>
<dbReference type="InterPro" id="IPR014044">
    <property type="entry name" value="CAP_dom"/>
</dbReference>
<dbReference type="SUPFAM" id="SSF55797">
    <property type="entry name" value="PR-1-like"/>
    <property type="match status" value="1"/>
</dbReference>
<gene>
    <name evidence="1" type="ORF">MSG_03438</name>
</gene>
<dbReference type="Gene3D" id="3.40.33.10">
    <property type="entry name" value="CAP"/>
    <property type="match status" value="1"/>
</dbReference>
<dbReference type="InterPro" id="IPR035940">
    <property type="entry name" value="CAP_sf"/>
</dbReference>
<dbReference type="CDD" id="cd05379">
    <property type="entry name" value="CAP_bacterial"/>
    <property type="match status" value="1"/>
</dbReference>
<evidence type="ECO:0000313" key="2">
    <source>
        <dbReference type="Proteomes" id="UP000217736"/>
    </source>
</evidence>
<organism evidence="1 2">
    <name type="scientific">Mycobacterium shigaense</name>
    <dbReference type="NCBI Taxonomy" id="722731"/>
    <lineage>
        <taxon>Bacteria</taxon>
        <taxon>Bacillati</taxon>
        <taxon>Actinomycetota</taxon>
        <taxon>Actinomycetes</taxon>
        <taxon>Mycobacteriales</taxon>
        <taxon>Mycobacteriaceae</taxon>
        <taxon>Mycobacterium</taxon>
        <taxon>Mycobacterium simiae complex</taxon>
    </lineage>
</organism>
<dbReference type="PANTHER" id="PTHR31157">
    <property type="entry name" value="SCP DOMAIN-CONTAINING PROTEIN"/>
    <property type="match status" value="1"/>
</dbReference>
<name>A0A1Z4EKQ8_9MYCO</name>
<dbReference type="Pfam" id="PF00188">
    <property type="entry name" value="CAP"/>
    <property type="match status" value="1"/>
</dbReference>